<proteinExistence type="predicted"/>
<evidence type="ECO:0000313" key="3">
    <source>
        <dbReference type="EMBL" id="MBL4952962.1"/>
    </source>
</evidence>
<comment type="caution">
    <text evidence="3">The sequence shown here is derived from an EMBL/GenBank/DDBJ whole genome shotgun (WGS) entry which is preliminary data.</text>
</comment>
<dbReference type="InterPro" id="IPR033875">
    <property type="entry name" value="FlhG"/>
</dbReference>
<protein>
    <submittedName>
        <fullName evidence="3">MinD/ParA family protein</fullName>
    </submittedName>
</protein>
<dbReference type="InterPro" id="IPR033756">
    <property type="entry name" value="YlxH/NBP35"/>
</dbReference>
<dbReference type="PANTHER" id="PTHR43384">
    <property type="entry name" value="SEPTUM SITE-DETERMINING PROTEIN MIND HOMOLOG, CHLOROPLASTIC-RELATED"/>
    <property type="match status" value="1"/>
</dbReference>
<dbReference type="InterPro" id="IPR027417">
    <property type="entry name" value="P-loop_NTPase"/>
</dbReference>
<evidence type="ECO:0000256" key="1">
    <source>
        <dbReference type="ARBA" id="ARBA00022741"/>
    </source>
</evidence>
<dbReference type="Proteomes" id="UP000623967">
    <property type="component" value="Unassembled WGS sequence"/>
</dbReference>
<dbReference type="PANTHER" id="PTHR43384:SF4">
    <property type="entry name" value="CELLULOSE BIOSYNTHESIS PROTEIN BCSQ-RELATED"/>
    <property type="match status" value="1"/>
</dbReference>
<evidence type="ECO:0000256" key="2">
    <source>
        <dbReference type="ARBA" id="ARBA00022840"/>
    </source>
</evidence>
<dbReference type="Pfam" id="PF10609">
    <property type="entry name" value="ParA"/>
    <property type="match status" value="1"/>
</dbReference>
<dbReference type="EMBL" id="JAESWB010000168">
    <property type="protein sequence ID" value="MBL4952962.1"/>
    <property type="molecule type" value="Genomic_DNA"/>
</dbReference>
<reference evidence="3 4" key="1">
    <citation type="submission" date="2021-01" db="EMBL/GenBank/DDBJ databases">
        <title>Genome public.</title>
        <authorList>
            <person name="Liu C."/>
            <person name="Sun Q."/>
        </authorList>
    </citation>
    <scope>NUCLEOTIDE SEQUENCE [LARGE SCALE GENOMIC DNA]</scope>
    <source>
        <strain evidence="3 4">YIM B02564</strain>
    </source>
</reference>
<evidence type="ECO:0000313" key="4">
    <source>
        <dbReference type="Proteomes" id="UP000623967"/>
    </source>
</evidence>
<organism evidence="3 4">
    <name type="scientific">Neobacillus paridis</name>
    <dbReference type="NCBI Taxonomy" id="2803862"/>
    <lineage>
        <taxon>Bacteria</taxon>
        <taxon>Bacillati</taxon>
        <taxon>Bacillota</taxon>
        <taxon>Bacilli</taxon>
        <taxon>Bacillales</taxon>
        <taxon>Bacillaceae</taxon>
        <taxon>Neobacillus</taxon>
    </lineage>
</organism>
<name>A0ABS1TNY6_9BACI</name>
<dbReference type="SUPFAM" id="SSF52540">
    <property type="entry name" value="P-loop containing nucleoside triphosphate hydrolases"/>
    <property type="match status" value="1"/>
</dbReference>
<dbReference type="InterPro" id="IPR025501">
    <property type="entry name" value="MinD_FleN"/>
</dbReference>
<dbReference type="CDD" id="cd02038">
    <property type="entry name" value="FlhG-like"/>
    <property type="match status" value="1"/>
</dbReference>
<gene>
    <name evidence="3" type="ORF">JK635_12135</name>
</gene>
<keyword evidence="4" id="KW-1185">Reference proteome</keyword>
<dbReference type="RefSeq" id="WP_202654185.1">
    <property type="nucleotide sequence ID" value="NZ_JAESWB010000168.1"/>
</dbReference>
<keyword evidence="2" id="KW-0067">ATP-binding</keyword>
<sequence>MDQAESLREYMHRHQVQQEKKHNSRMITIASGKGGVGKSNFTLNFALALKSIGKKVVILDLDLSTANIDILMGASSSGNSLADVLHKRKYLFDCIEKGTGGIDYITGGLELQDLLLLDHENQVFFMNQIQELNSYADFILLDTGAGISKILVDFIIASDETILVTTPEPTSIADSYSVMKTVLQYTSQAPKFRLVVNRARSYREAIDTSRALKNACSVFLKMGLNTLGFLMEDAHVQKAVRSQSPFYLSYPNCEASKNMKQIMYTFLPDMEVNSPVPIKGVRGFFEKMLSLRK</sequence>
<dbReference type="PIRSF" id="PIRSF003092">
    <property type="entry name" value="MinD"/>
    <property type="match status" value="1"/>
</dbReference>
<accession>A0ABS1TNY6</accession>
<keyword evidence="1" id="KW-0547">Nucleotide-binding</keyword>
<dbReference type="Gene3D" id="3.40.50.300">
    <property type="entry name" value="P-loop containing nucleotide triphosphate hydrolases"/>
    <property type="match status" value="1"/>
</dbReference>
<dbReference type="InterPro" id="IPR050625">
    <property type="entry name" value="ParA/MinD_ATPase"/>
</dbReference>